<dbReference type="EMBL" id="JAGSYN010000149">
    <property type="protein sequence ID" value="KAG7663112.1"/>
    <property type="molecule type" value="Genomic_DNA"/>
</dbReference>
<gene>
    <name evidence="1" type="ORF">J8A68_003384</name>
</gene>
<dbReference type="Proteomes" id="UP000694255">
    <property type="component" value="Unassembled WGS sequence"/>
</dbReference>
<organism evidence="1 2">
    <name type="scientific">[Candida] subhashii</name>
    <dbReference type="NCBI Taxonomy" id="561895"/>
    <lineage>
        <taxon>Eukaryota</taxon>
        <taxon>Fungi</taxon>
        <taxon>Dikarya</taxon>
        <taxon>Ascomycota</taxon>
        <taxon>Saccharomycotina</taxon>
        <taxon>Pichiomycetes</taxon>
        <taxon>Debaryomycetaceae</taxon>
        <taxon>Spathaspora</taxon>
    </lineage>
</organism>
<reference evidence="1 2" key="1">
    <citation type="journal article" date="2021" name="DNA Res.">
        <title>Genome analysis of Candida subhashii reveals its hybrid nature and dual mitochondrial genome conformations.</title>
        <authorList>
            <person name="Mixao V."/>
            <person name="Hegedusova E."/>
            <person name="Saus E."/>
            <person name="Pryszcz L.P."/>
            <person name="Cillingova A."/>
            <person name="Nosek J."/>
            <person name="Gabaldon T."/>
        </authorList>
    </citation>
    <scope>NUCLEOTIDE SEQUENCE [LARGE SCALE GENOMIC DNA]</scope>
    <source>
        <strain evidence="1 2">CBS 10753</strain>
    </source>
</reference>
<dbReference type="AlphaFoldDB" id="A0A8J5QMQ7"/>
<name>A0A8J5QMQ7_9ASCO</name>
<comment type="caution">
    <text evidence="1">The sequence shown here is derived from an EMBL/GenBank/DDBJ whole genome shotgun (WGS) entry which is preliminary data.</text>
</comment>
<accession>A0A8J5QMQ7</accession>
<evidence type="ECO:0000313" key="2">
    <source>
        <dbReference type="Proteomes" id="UP000694255"/>
    </source>
</evidence>
<dbReference type="OrthoDB" id="4001493at2759"/>
<sequence length="177" mass="19988">MSPVTRENTRSRSIHTGRRLKLYKLNFLEVSFENASFKSMMHASTPLGKCINNYSKQPATYLQGWAIEAGAAANLKIDFATFIIDLHPTTKVEFGVSVGLSGSFSCDVPPGHPLQFALTSERYEISGVRQRRMRITRFGLQEEEWEEVPTFTKVNTRNIQIACITDPRLVKCPPLVH</sequence>
<dbReference type="GeneID" id="73470184"/>
<keyword evidence="2" id="KW-1185">Reference proteome</keyword>
<evidence type="ECO:0000313" key="1">
    <source>
        <dbReference type="EMBL" id="KAG7663112.1"/>
    </source>
</evidence>
<dbReference type="RefSeq" id="XP_049263345.1">
    <property type="nucleotide sequence ID" value="XM_049407233.1"/>
</dbReference>
<protein>
    <submittedName>
        <fullName evidence="1">Uncharacterized protein</fullName>
    </submittedName>
</protein>
<proteinExistence type="predicted"/>